<evidence type="ECO:0000313" key="3">
    <source>
        <dbReference type="Proteomes" id="UP000510647"/>
    </source>
</evidence>
<feature type="compositionally biased region" description="Acidic residues" evidence="1">
    <location>
        <begin position="231"/>
        <end position="241"/>
    </location>
</feature>
<evidence type="ECO:0000313" key="2">
    <source>
        <dbReference type="EMBL" id="QLQ79472.1"/>
    </source>
</evidence>
<dbReference type="InterPro" id="IPR029000">
    <property type="entry name" value="Cyclophilin-like_dom_sf"/>
</dbReference>
<dbReference type="Proteomes" id="UP000510647">
    <property type="component" value="Chromosome 3"/>
</dbReference>
<feature type="region of interest" description="Disordered" evidence="1">
    <location>
        <begin position="204"/>
        <end position="265"/>
    </location>
</feature>
<keyword evidence="3" id="KW-1185">Reference proteome</keyword>
<feature type="compositionally biased region" description="Polar residues" evidence="1">
    <location>
        <begin position="204"/>
        <end position="215"/>
    </location>
</feature>
<organism evidence="2 3">
    <name type="scientific">Torulaspora globosa</name>
    <dbReference type="NCBI Taxonomy" id="48254"/>
    <lineage>
        <taxon>Eukaryota</taxon>
        <taxon>Fungi</taxon>
        <taxon>Dikarya</taxon>
        <taxon>Ascomycota</taxon>
        <taxon>Saccharomycotina</taxon>
        <taxon>Saccharomycetes</taxon>
        <taxon>Saccharomycetales</taxon>
        <taxon>Saccharomycetaceae</taxon>
        <taxon>Torulaspora</taxon>
    </lineage>
</organism>
<reference evidence="2 3" key="1">
    <citation type="submission" date="2020-06" db="EMBL/GenBank/DDBJ databases">
        <title>The yeast mating-type switching endonuclease HO is a domesticated member of an unorthodox homing genetic element family.</title>
        <authorList>
            <person name="Coughlan A.Y."/>
            <person name="Lombardi L."/>
            <person name="Braun-Galleani S."/>
            <person name="Martos A.R."/>
            <person name="Galeote V."/>
            <person name="Bigey F."/>
            <person name="Dequin S."/>
            <person name="Byrne K.P."/>
            <person name="Wolfe K.H."/>
        </authorList>
    </citation>
    <scope>NUCLEOTIDE SEQUENCE [LARGE SCALE GENOMIC DNA]</scope>
    <source>
        <strain evidence="2 3">CBS2947</strain>
    </source>
</reference>
<evidence type="ECO:0008006" key="4">
    <source>
        <dbReference type="Google" id="ProtNLM"/>
    </source>
</evidence>
<sequence>MLEPLTSAKVIIYTAKGRLDLELWAREKPGHARRFLESCSRGLLVGGSLDEMSRSGDCIMFSKVVGDGRPVLAERNGRIRWRRGSLGWDSVLERWFISLGDGNEDGEREVIGKVVDESIYTLRRIVDESEIGSDGKFLYPATVCKVEVTIPYFDDLPGKDRVEPARDSMSVKKRAKVRISFDDDDDDDDGAPMKKLKIKMPATIQSAQEGSNPAQEVSGGDQSADRTPQEGSDEADIAQESEPERSETTAAGQKGDKSTVSSREQETLKMLALFEEKTKDKNILNR</sequence>
<evidence type="ECO:0000256" key="1">
    <source>
        <dbReference type="SAM" id="MobiDB-lite"/>
    </source>
</evidence>
<name>A0A7H9HSY7_9SACH</name>
<dbReference type="OrthoDB" id="442970at2759"/>
<gene>
    <name evidence="2" type="ORF">HG537_0C01190</name>
</gene>
<dbReference type="Gene3D" id="2.40.100.10">
    <property type="entry name" value="Cyclophilin-like"/>
    <property type="match status" value="1"/>
</dbReference>
<dbReference type="EMBL" id="CP059269">
    <property type="protein sequence ID" value="QLQ79472.1"/>
    <property type="molecule type" value="Genomic_DNA"/>
</dbReference>
<accession>A0A7H9HSY7</accession>
<proteinExistence type="predicted"/>
<protein>
    <recommendedName>
        <fullName evidence="4">PPIase cyclophilin-type domain-containing protein</fullName>
    </recommendedName>
</protein>
<dbReference type="AlphaFoldDB" id="A0A7H9HSY7"/>
<dbReference type="SUPFAM" id="SSF50891">
    <property type="entry name" value="Cyclophilin-like"/>
    <property type="match status" value="1"/>
</dbReference>